<reference evidence="9 10" key="1">
    <citation type="submission" date="2021-08" db="EMBL/GenBank/DDBJ databases">
        <authorList>
            <person name="Peeters C."/>
        </authorList>
    </citation>
    <scope>NUCLEOTIDE SEQUENCE [LARGE SCALE GENOMIC DNA]</scope>
    <source>
        <strain evidence="9 10">LMG 21510</strain>
    </source>
</reference>
<evidence type="ECO:0000313" key="9">
    <source>
        <dbReference type="EMBL" id="CAG9174461.1"/>
    </source>
</evidence>
<evidence type="ECO:0000256" key="3">
    <source>
        <dbReference type="ARBA" id="ARBA00022692"/>
    </source>
</evidence>
<evidence type="ECO:0000256" key="4">
    <source>
        <dbReference type="ARBA" id="ARBA00022989"/>
    </source>
</evidence>
<evidence type="ECO:0000313" key="10">
    <source>
        <dbReference type="Proteomes" id="UP000721236"/>
    </source>
</evidence>
<organism evidence="9 10">
    <name type="scientific">Cupriavidus respiraculi</name>
    <dbReference type="NCBI Taxonomy" id="195930"/>
    <lineage>
        <taxon>Bacteria</taxon>
        <taxon>Pseudomonadati</taxon>
        <taxon>Pseudomonadota</taxon>
        <taxon>Betaproteobacteria</taxon>
        <taxon>Burkholderiales</taxon>
        <taxon>Burkholderiaceae</taxon>
        <taxon>Cupriavidus</taxon>
    </lineage>
</organism>
<sequence length="214" mass="23296">MPSNRGPLLFSIIQAAGWPIWPLLLASVLALALIVERFLTLKRSKVLPARLYDEALSVAQQRRATPEVVNTLERNSPLGRVLAAALRHVTLQPHTSRDAAKEVVQEAGRAVAHDLERYLNALGTIASVAPLMGLLGTVIGMIEIFGSQGGTGANPEQLAHGISVALYNTAFGLVVAIPALIFWRYFRRRVDDYVAEMEARAAAFLDAILPQRRA</sequence>
<dbReference type="InterPro" id="IPR002898">
    <property type="entry name" value="MotA_ExbB_proton_chnl"/>
</dbReference>
<evidence type="ECO:0000259" key="8">
    <source>
        <dbReference type="Pfam" id="PF01618"/>
    </source>
</evidence>
<feature type="transmembrane region" description="Helical" evidence="7">
    <location>
        <begin position="162"/>
        <end position="183"/>
    </location>
</feature>
<protein>
    <submittedName>
        <fullName evidence="9">Tol-Pal system protein TolQ</fullName>
    </submittedName>
</protein>
<comment type="subcellular location">
    <subcellularLocation>
        <location evidence="1">Cell membrane</location>
        <topology evidence="1">Multi-pass membrane protein</topology>
    </subcellularLocation>
    <subcellularLocation>
        <location evidence="6">Membrane</location>
        <topology evidence="6">Multi-pass membrane protein</topology>
    </subcellularLocation>
</comment>
<dbReference type="Proteomes" id="UP000721236">
    <property type="component" value="Unassembled WGS sequence"/>
</dbReference>
<dbReference type="EMBL" id="CAJZAH010000002">
    <property type="protein sequence ID" value="CAG9174461.1"/>
    <property type="molecule type" value="Genomic_DNA"/>
</dbReference>
<evidence type="ECO:0000256" key="6">
    <source>
        <dbReference type="RuleBase" id="RU004057"/>
    </source>
</evidence>
<keyword evidence="10" id="KW-1185">Reference proteome</keyword>
<dbReference type="PANTHER" id="PTHR30625">
    <property type="entry name" value="PROTEIN TOLQ"/>
    <property type="match status" value="1"/>
</dbReference>
<keyword evidence="6" id="KW-0653">Protein transport</keyword>
<dbReference type="PANTHER" id="PTHR30625:SF11">
    <property type="entry name" value="MOTA_TOLQ_EXBB PROTON CHANNEL DOMAIN-CONTAINING PROTEIN"/>
    <property type="match status" value="1"/>
</dbReference>
<evidence type="ECO:0000256" key="5">
    <source>
        <dbReference type="ARBA" id="ARBA00023136"/>
    </source>
</evidence>
<proteinExistence type="inferred from homology"/>
<dbReference type="InterPro" id="IPR050790">
    <property type="entry name" value="ExbB/TolQ_transport"/>
</dbReference>
<accession>A0ABM8X3I2</accession>
<evidence type="ECO:0000256" key="1">
    <source>
        <dbReference type="ARBA" id="ARBA00004651"/>
    </source>
</evidence>
<evidence type="ECO:0000256" key="2">
    <source>
        <dbReference type="ARBA" id="ARBA00022475"/>
    </source>
</evidence>
<keyword evidence="2" id="KW-1003">Cell membrane</keyword>
<gene>
    <name evidence="9" type="primary">tolQ_1</name>
    <name evidence="9" type="ORF">LMG21510_02572</name>
</gene>
<keyword evidence="6" id="KW-0813">Transport</keyword>
<keyword evidence="5 7" id="KW-0472">Membrane</keyword>
<feature type="domain" description="MotA/TolQ/ExbB proton channel" evidence="8">
    <location>
        <begin position="74"/>
        <end position="198"/>
    </location>
</feature>
<name>A0ABM8X3I2_9BURK</name>
<keyword evidence="4 7" id="KW-1133">Transmembrane helix</keyword>
<feature type="transmembrane region" description="Helical" evidence="7">
    <location>
        <begin position="118"/>
        <end position="142"/>
    </location>
</feature>
<dbReference type="Pfam" id="PF01618">
    <property type="entry name" value="MotA_ExbB"/>
    <property type="match status" value="1"/>
</dbReference>
<comment type="similarity">
    <text evidence="6">Belongs to the exbB/tolQ family.</text>
</comment>
<feature type="transmembrane region" description="Helical" evidence="7">
    <location>
        <begin position="12"/>
        <end position="35"/>
    </location>
</feature>
<comment type="caution">
    <text evidence="9">The sequence shown here is derived from an EMBL/GenBank/DDBJ whole genome shotgun (WGS) entry which is preliminary data.</text>
</comment>
<evidence type="ECO:0000256" key="7">
    <source>
        <dbReference type="SAM" id="Phobius"/>
    </source>
</evidence>
<keyword evidence="3 7" id="KW-0812">Transmembrane</keyword>